<dbReference type="InterPro" id="IPR032675">
    <property type="entry name" value="LRR_dom_sf"/>
</dbReference>
<dbReference type="SMART" id="SM00365">
    <property type="entry name" value="LRR_SD22"/>
    <property type="match status" value="5"/>
</dbReference>
<gene>
    <name evidence="5" type="ORF">V9T40_011672</name>
</gene>
<dbReference type="PANTHER" id="PTHR24373:SF275">
    <property type="entry name" value="TIR DOMAIN-CONTAINING PROTEIN"/>
    <property type="match status" value="1"/>
</dbReference>
<comment type="caution">
    <text evidence="5">The sequence shown here is derived from an EMBL/GenBank/DDBJ whole genome shotgun (WGS) entry which is preliminary data.</text>
</comment>
<feature type="chain" id="PRO_5042932114" evidence="4">
    <location>
        <begin position="21"/>
        <end position="592"/>
    </location>
</feature>
<keyword evidence="1" id="KW-0433">Leucine-rich repeat</keyword>
<accession>A0AAN9XYD6</accession>
<dbReference type="Proteomes" id="UP001367676">
    <property type="component" value="Unassembled WGS sequence"/>
</dbReference>
<evidence type="ECO:0000256" key="3">
    <source>
        <dbReference type="ARBA" id="ARBA00022737"/>
    </source>
</evidence>
<dbReference type="InterPro" id="IPR001611">
    <property type="entry name" value="Leu-rich_rpt"/>
</dbReference>
<dbReference type="Pfam" id="PF13855">
    <property type="entry name" value="LRR_8"/>
    <property type="match status" value="4"/>
</dbReference>
<keyword evidence="6" id="KW-1185">Reference proteome</keyword>
<dbReference type="Gene3D" id="3.80.10.10">
    <property type="entry name" value="Ribonuclease Inhibitor"/>
    <property type="match status" value="3"/>
</dbReference>
<dbReference type="SMART" id="SM00364">
    <property type="entry name" value="LRR_BAC"/>
    <property type="match status" value="5"/>
</dbReference>
<evidence type="ECO:0000313" key="5">
    <source>
        <dbReference type="EMBL" id="KAK7574481.1"/>
    </source>
</evidence>
<evidence type="ECO:0000256" key="1">
    <source>
        <dbReference type="ARBA" id="ARBA00022614"/>
    </source>
</evidence>
<protein>
    <submittedName>
        <fullName evidence="5">Uncharacterized protein</fullName>
    </submittedName>
</protein>
<evidence type="ECO:0000256" key="2">
    <source>
        <dbReference type="ARBA" id="ARBA00022729"/>
    </source>
</evidence>
<feature type="signal peptide" evidence="4">
    <location>
        <begin position="1"/>
        <end position="20"/>
    </location>
</feature>
<keyword evidence="2 4" id="KW-0732">Signal</keyword>
<name>A0AAN9XYD6_9HEMI</name>
<proteinExistence type="predicted"/>
<organism evidence="5 6">
    <name type="scientific">Parthenolecanium corni</name>
    <dbReference type="NCBI Taxonomy" id="536013"/>
    <lineage>
        <taxon>Eukaryota</taxon>
        <taxon>Metazoa</taxon>
        <taxon>Ecdysozoa</taxon>
        <taxon>Arthropoda</taxon>
        <taxon>Hexapoda</taxon>
        <taxon>Insecta</taxon>
        <taxon>Pterygota</taxon>
        <taxon>Neoptera</taxon>
        <taxon>Paraneoptera</taxon>
        <taxon>Hemiptera</taxon>
        <taxon>Sternorrhyncha</taxon>
        <taxon>Coccoidea</taxon>
        <taxon>Coccidae</taxon>
        <taxon>Parthenolecanium</taxon>
    </lineage>
</organism>
<sequence>MFIKFESVFLSLAVLICVYSEKIDDPAEGGYTIGSYTVHCAQRKEISPCTCRQNLYKPVRISVECQKMKSFEDIINTLRNKFDRSVEVRLSIEFSNLLDLPQWQFKELHSTIYWIWLRTNEMGGTTLSQKSFEGIDSVTHLVLIDSKINQFPGAIFAHMPNVDMFTVERTSIISISPDDFKSLRKLRHLVILKCNLTYIESDTFPPTLKRLILSDNNISTLNRTLRNNTDLEFLLLNYNQIESIEDQLPDLELNTKLMWLELKNNKLSSLPKRFKNLIGLTLLDLQYNQISTLDNILKRMHQLSQLDLTGNRFKSLSRDEFKECMALTSLNLSLNEISNLNKSLLPLKSVGTVNLTYNKLREFSIDEITGLTKIEILDLSFNQIKKFVGKIEKDTVLPETAIINLNLEYNELEILEGSLAEIKGLTYLNMSHNRLSTIPTGFLDGLQELKYLDVSHNHLHSLHDIAKATLPSLQNLEAMSNKITELTRESNEGFTAVCFMHLEFNKIEVLNANFTEKNQCLYQPGVNATLYIYLEGNEVLCRYGSAISEIESKNATKIMGKCPSLDKRMEYNIQQNHNERAPIIVDFNGSTM</sequence>
<dbReference type="PANTHER" id="PTHR24373">
    <property type="entry name" value="SLIT RELATED LEUCINE-RICH REPEAT NEURONAL PROTEIN"/>
    <property type="match status" value="1"/>
</dbReference>
<dbReference type="PROSITE" id="PS51450">
    <property type="entry name" value="LRR"/>
    <property type="match status" value="3"/>
</dbReference>
<keyword evidence="3" id="KW-0677">Repeat</keyword>
<dbReference type="SMART" id="SM00369">
    <property type="entry name" value="LRR_TYP"/>
    <property type="match status" value="9"/>
</dbReference>
<reference evidence="5 6" key="1">
    <citation type="submission" date="2024-03" db="EMBL/GenBank/DDBJ databases">
        <title>Adaptation during the transition from Ophiocordyceps entomopathogen to insect associate is accompanied by gene loss and intensified selection.</title>
        <authorList>
            <person name="Ward C.M."/>
            <person name="Onetto C.A."/>
            <person name="Borneman A.R."/>
        </authorList>
    </citation>
    <scope>NUCLEOTIDE SEQUENCE [LARGE SCALE GENOMIC DNA]</scope>
    <source>
        <strain evidence="5">AWRI1</strain>
        <tissue evidence="5">Single Adult Female</tissue>
    </source>
</reference>
<evidence type="ECO:0000313" key="6">
    <source>
        <dbReference type="Proteomes" id="UP001367676"/>
    </source>
</evidence>
<dbReference type="AlphaFoldDB" id="A0AAN9XYD6"/>
<dbReference type="EMBL" id="JBBCAQ010000037">
    <property type="protein sequence ID" value="KAK7574481.1"/>
    <property type="molecule type" value="Genomic_DNA"/>
</dbReference>
<evidence type="ECO:0000256" key="4">
    <source>
        <dbReference type="SAM" id="SignalP"/>
    </source>
</evidence>
<dbReference type="PRINTS" id="PR00019">
    <property type="entry name" value="LEURICHRPT"/>
</dbReference>
<dbReference type="InterPro" id="IPR050328">
    <property type="entry name" value="Dev_Immune_Receptor"/>
</dbReference>
<dbReference type="InterPro" id="IPR003591">
    <property type="entry name" value="Leu-rich_rpt_typical-subtyp"/>
</dbReference>
<dbReference type="SUPFAM" id="SSF52058">
    <property type="entry name" value="L domain-like"/>
    <property type="match status" value="2"/>
</dbReference>